<organism evidence="4 5">
    <name type="scientific">Paramuricea clavata</name>
    <name type="common">Red gorgonian</name>
    <name type="synonym">Violescent sea-whip</name>
    <dbReference type="NCBI Taxonomy" id="317549"/>
    <lineage>
        <taxon>Eukaryota</taxon>
        <taxon>Metazoa</taxon>
        <taxon>Cnidaria</taxon>
        <taxon>Anthozoa</taxon>
        <taxon>Octocorallia</taxon>
        <taxon>Malacalcyonacea</taxon>
        <taxon>Plexauridae</taxon>
        <taxon>Paramuricea</taxon>
    </lineage>
</organism>
<feature type="domain" description="Transcobalamin-like C-terminal" evidence="3">
    <location>
        <begin position="214"/>
        <end position="289"/>
    </location>
</feature>
<dbReference type="OrthoDB" id="5969136at2759"/>
<feature type="chain" id="PRO_5044345602" description="Transcobalamin-like C-terminal domain-containing protein" evidence="2">
    <location>
        <begin position="28"/>
        <end position="351"/>
    </location>
</feature>
<comment type="caution">
    <text evidence="4">The sequence shown here is derived from an EMBL/GenBank/DDBJ whole genome shotgun (WGS) entry which is preliminary data.</text>
</comment>
<dbReference type="EMBL" id="CACRXK020008145">
    <property type="protein sequence ID" value="CAB4014082.1"/>
    <property type="molecule type" value="Genomic_DNA"/>
</dbReference>
<dbReference type="Proteomes" id="UP001152795">
    <property type="component" value="Unassembled WGS sequence"/>
</dbReference>
<dbReference type="InterPro" id="IPR051588">
    <property type="entry name" value="Cobalamin_Transport"/>
</dbReference>
<gene>
    <name evidence="4" type="ORF">PACLA_8A002024</name>
</gene>
<accession>A0A7D9IVG6</accession>
<dbReference type="PANTHER" id="PTHR10559:SF18">
    <property type="entry name" value="TRANSCOBALAMIN II"/>
    <property type="match status" value="1"/>
</dbReference>
<evidence type="ECO:0000256" key="1">
    <source>
        <dbReference type="SAM" id="MobiDB-lite"/>
    </source>
</evidence>
<proteinExistence type="predicted"/>
<evidence type="ECO:0000259" key="3">
    <source>
        <dbReference type="Pfam" id="PF14478"/>
    </source>
</evidence>
<keyword evidence="2" id="KW-0732">Signal</keyword>
<protein>
    <recommendedName>
        <fullName evidence="3">Transcobalamin-like C-terminal domain-containing protein</fullName>
    </recommendedName>
</protein>
<dbReference type="AlphaFoldDB" id="A0A7D9IVG6"/>
<reference evidence="4" key="1">
    <citation type="submission" date="2020-04" db="EMBL/GenBank/DDBJ databases">
        <authorList>
            <person name="Alioto T."/>
            <person name="Alioto T."/>
            <person name="Gomez Garrido J."/>
        </authorList>
    </citation>
    <scope>NUCLEOTIDE SEQUENCE</scope>
    <source>
        <strain evidence="4">A484AB</strain>
    </source>
</reference>
<evidence type="ECO:0000313" key="5">
    <source>
        <dbReference type="Proteomes" id="UP001152795"/>
    </source>
</evidence>
<dbReference type="Pfam" id="PF14478">
    <property type="entry name" value="DUF4430"/>
    <property type="match status" value="2"/>
</dbReference>
<evidence type="ECO:0000313" key="4">
    <source>
        <dbReference type="EMBL" id="CAB4014082.1"/>
    </source>
</evidence>
<evidence type="ECO:0000256" key="2">
    <source>
        <dbReference type="SAM" id="SignalP"/>
    </source>
</evidence>
<dbReference type="InterPro" id="IPR027954">
    <property type="entry name" value="Transcobalamin-like_C"/>
</dbReference>
<sequence length="351" mass="38984">MCARQSCQKMNFKVFIASFCLVVMAKSENAFQFRQERSLASEKDFTRGVNSTALISVSIQLRFTDFTNENVIPAVNITAANGTTAFQFLQQAAQQNPCYLSQYITYPNLGHYITTICCVAQNTTSNFYWFVYINNALSPVGVDGLIPNNGDILRFEYRFINSTDGNHTETSAAKSPKVGKQDSMQMISVSVKLTFTNYPNPNVQPPEQVIAANGTTAFEFLQLASQLNPCYLFNYTQFSFGRYITTICCIEENKATQFYWFIYLNGIPSPVGADLLKPKNGDTLTFEYQMSTNTDHSTSAPTPRSATPRRATPRSGTPIINPKPTGKGQQMPAASLNVFISMAIGILAQKF</sequence>
<keyword evidence="5" id="KW-1185">Reference proteome</keyword>
<dbReference type="PANTHER" id="PTHR10559">
    <property type="entry name" value="TRANSCOBALAMIN-1/GASTRIC INTRINSIC FACTOR"/>
    <property type="match status" value="1"/>
</dbReference>
<feature type="compositionally biased region" description="Low complexity" evidence="1">
    <location>
        <begin position="297"/>
        <end position="315"/>
    </location>
</feature>
<feature type="domain" description="Transcobalamin-like C-terminal" evidence="3">
    <location>
        <begin position="82"/>
        <end position="157"/>
    </location>
</feature>
<feature type="region of interest" description="Disordered" evidence="1">
    <location>
        <begin position="291"/>
        <end position="330"/>
    </location>
</feature>
<dbReference type="Gene3D" id="2.170.130.30">
    <property type="match status" value="2"/>
</dbReference>
<feature type="signal peptide" evidence="2">
    <location>
        <begin position="1"/>
        <end position="27"/>
    </location>
</feature>
<name>A0A7D9IVG6_PARCT</name>